<gene>
    <name evidence="3" type="ORF">F5891DRAFT_1281289</name>
</gene>
<reference evidence="3" key="1">
    <citation type="journal article" date="2020" name="New Phytol.">
        <title>Comparative genomics reveals dynamic genome evolution in host specialist ectomycorrhizal fungi.</title>
        <authorList>
            <person name="Lofgren L.A."/>
            <person name="Nguyen N.H."/>
            <person name="Vilgalys R."/>
            <person name="Ruytinx J."/>
            <person name="Liao H.L."/>
            <person name="Branco S."/>
            <person name="Kuo A."/>
            <person name="LaButti K."/>
            <person name="Lipzen A."/>
            <person name="Andreopoulos W."/>
            <person name="Pangilinan J."/>
            <person name="Riley R."/>
            <person name="Hundley H."/>
            <person name="Na H."/>
            <person name="Barry K."/>
            <person name="Grigoriev I.V."/>
            <person name="Stajich J.E."/>
            <person name="Kennedy P.G."/>
        </authorList>
    </citation>
    <scope>NUCLEOTIDE SEQUENCE</scope>
    <source>
        <strain evidence="3">FC203</strain>
    </source>
</reference>
<sequence>MTRFRTLQQMRRSNPSVLYDSTELWAPLLYIVAAHLQKLMLLGIGYLFNVRPIRMTLEQLLRTREKPSPVMARYPDEYGGGYMATVEFIHQLHCIDMLRRASWSDKYSDHDDHDTPENYRIHLDHCIEILRQNIMCRGDVTILTYDWVEGVEDPFPNFNTPHRCRNFEFEKVVNWVDEHCVFVPKSKMYALRITWTCLPLLDCSVDIFSPNDGSRVTRGSRYDT</sequence>
<comment type="pathway">
    <text evidence="1">Mycotoxin biosynthesis.</text>
</comment>
<name>A0AAD4HG03_9AGAM</name>
<dbReference type="PANTHER" id="PTHR33365">
    <property type="entry name" value="YALI0B05434P"/>
    <property type="match status" value="1"/>
</dbReference>
<dbReference type="EMBL" id="JABBWK010000070">
    <property type="protein sequence ID" value="KAG1895122.1"/>
    <property type="molecule type" value="Genomic_DNA"/>
</dbReference>
<proteinExistence type="inferred from homology"/>
<dbReference type="PANTHER" id="PTHR33365:SF4">
    <property type="entry name" value="CYCLOCHLOROTINE BIOSYNTHESIS PROTEIN O"/>
    <property type="match status" value="1"/>
</dbReference>
<evidence type="ECO:0000313" key="4">
    <source>
        <dbReference type="Proteomes" id="UP001195769"/>
    </source>
</evidence>
<comment type="caution">
    <text evidence="3">The sequence shown here is derived from an EMBL/GenBank/DDBJ whole genome shotgun (WGS) entry which is preliminary data.</text>
</comment>
<dbReference type="GO" id="GO:0043386">
    <property type="term" value="P:mycotoxin biosynthetic process"/>
    <property type="evidence" value="ECO:0007669"/>
    <property type="project" value="InterPro"/>
</dbReference>
<protein>
    <submittedName>
        <fullName evidence="3">Uncharacterized protein</fullName>
    </submittedName>
</protein>
<evidence type="ECO:0000256" key="2">
    <source>
        <dbReference type="ARBA" id="ARBA00035112"/>
    </source>
</evidence>
<evidence type="ECO:0000313" key="3">
    <source>
        <dbReference type="EMBL" id="KAG1895122.1"/>
    </source>
</evidence>
<dbReference type="InterPro" id="IPR021765">
    <property type="entry name" value="UstYa-like"/>
</dbReference>
<dbReference type="AlphaFoldDB" id="A0AAD4HG03"/>
<dbReference type="Pfam" id="PF11807">
    <property type="entry name" value="UstYa"/>
    <property type="match status" value="1"/>
</dbReference>
<evidence type="ECO:0000256" key="1">
    <source>
        <dbReference type="ARBA" id="ARBA00004685"/>
    </source>
</evidence>
<keyword evidence="4" id="KW-1185">Reference proteome</keyword>
<dbReference type="RefSeq" id="XP_041220698.1">
    <property type="nucleotide sequence ID" value="XM_041370462.1"/>
</dbReference>
<organism evidence="3 4">
    <name type="scientific">Suillus fuscotomentosus</name>
    <dbReference type="NCBI Taxonomy" id="1912939"/>
    <lineage>
        <taxon>Eukaryota</taxon>
        <taxon>Fungi</taxon>
        <taxon>Dikarya</taxon>
        <taxon>Basidiomycota</taxon>
        <taxon>Agaricomycotina</taxon>
        <taxon>Agaricomycetes</taxon>
        <taxon>Agaricomycetidae</taxon>
        <taxon>Boletales</taxon>
        <taxon>Suillineae</taxon>
        <taxon>Suillaceae</taxon>
        <taxon>Suillus</taxon>
    </lineage>
</organism>
<dbReference type="GeneID" id="64664760"/>
<dbReference type="Proteomes" id="UP001195769">
    <property type="component" value="Unassembled WGS sequence"/>
</dbReference>
<comment type="similarity">
    <text evidence="2">Belongs to the ustYa family.</text>
</comment>
<accession>A0AAD4HG03</accession>